<evidence type="ECO:0000313" key="1">
    <source>
        <dbReference type="EMBL" id="CAJ0598585.1"/>
    </source>
</evidence>
<dbReference type="AlphaFoldDB" id="A0AA36GUH4"/>
<keyword evidence="2" id="KW-1185">Reference proteome</keyword>
<dbReference type="Proteomes" id="UP001176961">
    <property type="component" value="Unassembled WGS sequence"/>
</dbReference>
<comment type="caution">
    <text evidence="1">The sequence shown here is derived from an EMBL/GenBank/DDBJ whole genome shotgun (WGS) entry which is preliminary data.</text>
</comment>
<gene>
    <name evidence="1" type="ORF">CYNAS_LOCUS10568</name>
</gene>
<reference evidence="1" key="1">
    <citation type="submission" date="2023-07" db="EMBL/GenBank/DDBJ databases">
        <authorList>
            <consortium name="CYATHOMIX"/>
        </authorList>
    </citation>
    <scope>NUCLEOTIDE SEQUENCE</scope>
    <source>
        <strain evidence="1">N/A</strain>
    </source>
</reference>
<evidence type="ECO:0000313" key="2">
    <source>
        <dbReference type="Proteomes" id="UP001176961"/>
    </source>
</evidence>
<protein>
    <submittedName>
        <fullName evidence="1">Uncharacterized protein</fullName>
    </submittedName>
</protein>
<dbReference type="EMBL" id="CATQJL010000223">
    <property type="protein sequence ID" value="CAJ0598585.1"/>
    <property type="molecule type" value="Genomic_DNA"/>
</dbReference>
<accession>A0AA36GUH4</accession>
<name>A0AA36GUH4_CYLNA</name>
<proteinExistence type="predicted"/>
<organism evidence="1 2">
    <name type="scientific">Cylicocyclus nassatus</name>
    <name type="common">Nematode worm</name>
    <dbReference type="NCBI Taxonomy" id="53992"/>
    <lineage>
        <taxon>Eukaryota</taxon>
        <taxon>Metazoa</taxon>
        <taxon>Ecdysozoa</taxon>
        <taxon>Nematoda</taxon>
        <taxon>Chromadorea</taxon>
        <taxon>Rhabditida</taxon>
        <taxon>Rhabditina</taxon>
        <taxon>Rhabditomorpha</taxon>
        <taxon>Strongyloidea</taxon>
        <taxon>Strongylidae</taxon>
        <taxon>Cylicocyclus</taxon>
    </lineage>
</organism>
<sequence length="135" mass="16330">MEAQELYRLRKADSTETIPCFFEEDLNLRQLEKLKVVDEAEEKIAMLDYFYADSQLNQKERQMIRDFLQKRLEWPEPICTILYNEAIEEDKDNGVMLRVKRYIEMNTTTWTLQLLKTAECLQKIPRFAWAKYYAM</sequence>